<proteinExistence type="predicted"/>
<evidence type="ECO:0000313" key="2">
    <source>
        <dbReference type="EMBL" id="MED6266120.1"/>
    </source>
</evidence>
<feature type="compositionally biased region" description="Acidic residues" evidence="1">
    <location>
        <begin position="93"/>
        <end position="105"/>
    </location>
</feature>
<dbReference type="EMBL" id="JAHUTJ010005755">
    <property type="protein sequence ID" value="MED6266120.1"/>
    <property type="molecule type" value="Genomic_DNA"/>
</dbReference>
<gene>
    <name evidence="2" type="ORF">CHARACLAT_032401</name>
</gene>
<keyword evidence="3" id="KW-1185">Reference proteome</keyword>
<reference evidence="2 3" key="1">
    <citation type="submission" date="2021-06" db="EMBL/GenBank/DDBJ databases">
        <authorList>
            <person name="Palmer J.M."/>
        </authorList>
    </citation>
    <scope>NUCLEOTIDE SEQUENCE [LARGE SCALE GENOMIC DNA]</scope>
    <source>
        <strain evidence="2 3">CL_MEX2019</strain>
        <tissue evidence="2">Muscle</tissue>
    </source>
</reference>
<evidence type="ECO:0000256" key="1">
    <source>
        <dbReference type="SAM" id="MobiDB-lite"/>
    </source>
</evidence>
<accession>A0ABU7CV52</accession>
<organism evidence="2 3">
    <name type="scientific">Characodon lateralis</name>
    <dbReference type="NCBI Taxonomy" id="208331"/>
    <lineage>
        <taxon>Eukaryota</taxon>
        <taxon>Metazoa</taxon>
        <taxon>Chordata</taxon>
        <taxon>Craniata</taxon>
        <taxon>Vertebrata</taxon>
        <taxon>Euteleostomi</taxon>
        <taxon>Actinopterygii</taxon>
        <taxon>Neopterygii</taxon>
        <taxon>Teleostei</taxon>
        <taxon>Neoteleostei</taxon>
        <taxon>Acanthomorphata</taxon>
        <taxon>Ovalentaria</taxon>
        <taxon>Atherinomorphae</taxon>
        <taxon>Cyprinodontiformes</taxon>
        <taxon>Goodeidae</taxon>
        <taxon>Characodon</taxon>
    </lineage>
</organism>
<dbReference type="Proteomes" id="UP001352852">
    <property type="component" value="Unassembled WGS sequence"/>
</dbReference>
<feature type="region of interest" description="Disordered" evidence="1">
    <location>
        <begin position="86"/>
        <end position="157"/>
    </location>
</feature>
<name>A0ABU7CV52_9TELE</name>
<sequence>MPGVRASTISGSMETTVIVPSRAIPSGAEADVLMLAAKTHKCPCTSSCCLITEIHLLAAILTCSKEKKVCRDILLERSVVGEHVLPADVKEEAPEEQSPDVDQQEPEPLQIKEEQEELWTSQEGEQLTVKEETDTRFPLTAAPIKRRQGKGDPLVQMGRSSLDTQWILGSSGRLCA</sequence>
<evidence type="ECO:0000313" key="3">
    <source>
        <dbReference type="Proteomes" id="UP001352852"/>
    </source>
</evidence>
<protein>
    <submittedName>
        <fullName evidence="2">Uncharacterized protein</fullName>
    </submittedName>
</protein>
<comment type="caution">
    <text evidence="2">The sequence shown here is derived from an EMBL/GenBank/DDBJ whole genome shotgun (WGS) entry which is preliminary data.</text>
</comment>